<dbReference type="InterPro" id="IPR009003">
    <property type="entry name" value="Peptidase_S1_PA"/>
</dbReference>
<keyword evidence="3" id="KW-1015">Disulfide bond</keyword>
<keyword evidence="6" id="KW-1133">Transmembrane helix</keyword>
<dbReference type="Gene3D" id="2.40.10.10">
    <property type="entry name" value="Trypsin-like serine proteases"/>
    <property type="match status" value="2"/>
</dbReference>
<evidence type="ECO:0000256" key="5">
    <source>
        <dbReference type="SAM" id="MobiDB-lite"/>
    </source>
</evidence>
<dbReference type="Pfam" id="PF00089">
    <property type="entry name" value="Trypsin"/>
    <property type="match status" value="1"/>
</dbReference>
<proteinExistence type="predicted"/>
<dbReference type="PROSITE" id="PS00135">
    <property type="entry name" value="TRYPSIN_SER"/>
    <property type="match status" value="1"/>
</dbReference>
<dbReference type="EMBL" id="CAWYQH010000174">
    <property type="protein sequence ID" value="CAK8698636.1"/>
    <property type="molecule type" value="Genomic_DNA"/>
</dbReference>
<evidence type="ECO:0000313" key="8">
    <source>
        <dbReference type="EMBL" id="CAK8698636.1"/>
    </source>
</evidence>
<feature type="compositionally biased region" description="Polar residues" evidence="5">
    <location>
        <begin position="233"/>
        <end position="245"/>
    </location>
</feature>
<evidence type="ECO:0000256" key="6">
    <source>
        <dbReference type="SAM" id="Phobius"/>
    </source>
</evidence>
<dbReference type="InterPro" id="IPR033116">
    <property type="entry name" value="TRYPSIN_SER"/>
</dbReference>
<dbReference type="SMART" id="SM00020">
    <property type="entry name" value="Tryp_SPc"/>
    <property type="match status" value="1"/>
</dbReference>
<keyword evidence="6" id="KW-0472">Membrane</keyword>
<dbReference type="CDD" id="cd00190">
    <property type="entry name" value="Tryp_SPc"/>
    <property type="match status" value="1"/>
</dbReference>
<gene>
    <name evidence="8" type="ORF">CVLEPA_LOCUS32060</name>
</gene>
<organism evidence="8 9">
    <name type="scientific">Clavelina lepadiformis</name>
    <name type="common">Light-bulb sea squirt</name>
    <name type="synonym">Ascidia lepadiformis</name>
    <dbReference type="NCBI Taxonomy" id="159417"/>
    <lineage>
        <taxon>Eukaryota</taxon>
        <taxon>Metazoa</taxon>
        <taxon>Chordata</taxon>
        <taxon>Tunicata</taxon>
        <taxon>Ascidiacea</taxon>
        <taxon>Aplousobranchia</taxon>
        <taxon>Clavelinidae</taxon>
        <taxon>Clavelina</taxon>
    </lineage>
</organism>
<dbReference type="PANTHER" id="PTHR24252:SF18">
    <property type="entry name" value="OVOCHYMASE 1"/>
    <property type="match status" value="1"/>
</dbReference>
<reference evidence="8 9" key="1">
    <citation type="submission" date="2024-02" db="EMBL/GenBank/DDBJ databases">
        <authorList>
            <person name="Daric V."/>
            <person name="Darras S."/>
        </authorList>
    </citation>
    <scope>NUCLEOTIDE SEQUENCE [LARGE SCALE GENOMIC DNA]</scope>
</reference>
<evidence type="ECO:0000256" key="2">
    <source>
        <dbReference type="ARBA" id="ARBA00022825"/>
    </source>
</evidence>
<evidence type="ECO:0000259" key="7">
    <source>
        <dbReference type="PROSITE" id="PS50240"/>
    </source>
</evidence>
<keyword evidence="4" id="KW-0378">Hydrolase</keyword>
<dbReference type="SUPFAM" id="SSF50494">
    <property type="entry name" value="Trypsin-like serine proteases"/>
    <property type="match status" value="1"/>
</dbReference>
<sequence length="669" mass="74226">MYFDDHCCENGEAFGIRQTSLLQHSFLGEQTKYKDIMLTRLPEEEEHVNQDQEITPANLHSILNNLEQKQTALRDHAVAISADKKNSRETPTPGTDATAPAVTALDEIDNLKTVEPMQSAVEISHYPIRRMPSYPLYASAVNSVSEITSQNQGCCCRCHCQYRPTELGTKEFYRSHRLETAHSLPSYTNRSYIDNAINGRRPWLMQSYSMPAMSPPQREVPHNRNNHNTNNNKEITPTTARTNGLKNMPTESDPDVEQGREPNGTVASVSADGESEGHLYENMTENNVESNPQFSENKEVEKHLLACCMVNKGLVALVIILVIITLSTLTSLVYFGVQTTSTTALHLPNGGTITGTAPPASHQLNQTSMCGYFPRKYIQTRGASRSFSEGSNYFFDPPPPINESAWQQSLNDSGHRVVGGVPTNIVQNPWQVSLWLSPPGKRPAMKCGASIVMADWVITAAHCTFGRLNPSDWVVYMGTSALSLKDRPPAQKRGVTFIKQHEEYENDQSFDYDISLMKLDRSLEFSSFIQPICIPPQGFVFPDGMACYVTGWGTSEDSTTATHPDILQQAQVDIIGNKTCKQEDWLADFVTDRMICAGKPEGQRDACQGDSGGPLSCYLNDTGAYVLAGIVSWGFGCGLAKLPGVYTEVSFFTDWIWENIGKQDGYIQQ</sequence>
<dbReference type="PROSITE" id="PS00134">
    <property type="entry name" value="TRYPSIN_HIS"/>
    <property type="match status" value="1"/>
</dbReference>
<accession>A0ABP0H3U6</accession>
<feature type="region of interest" description="Disordered" evidence="5">
    <location>
        <begin position="212"/>
        <end position="272"/>
    </location>
</feature>
<keyword evidence="6" id="KW-0812">Transmembrane</keyword>
<keyword evidence="9" id="KW-1185">Reference proteome</keyword>
<evidence type="ECO:0000256" key="1">
    <source>
        <dbReference type="ARBA" id="ARBA00022670"/>
    </source>
</evidence>
<feature type="transmembrane region" description="Helical" evidence="6">
    <location>
        <begin position="314"/>
        <end position="337"/>
    </location>
</feature>
<dbReference type="InterPro" id="IPR001254">
    <property type="entry name" value="Trypsin_dom"/>
</dbReference>
<dbReference type="InterPro" id="IPR018114">
    <property type="entry name" value="TRYPSIN_HIS"/>
</dbReference>
<protein>
    <recommendedName>
        <fullName evidence="7">Peptidase S1 domain-containing protein</fullName>
    </recommendedName>
</protein>
<feature type="domain" description="Peptidase S1" evidence="7">
    <location>
        <begin position="417"/>
        <end position="661"/>
    </location>
</feature>
<comment type="caution">
    <text evidence="8">The sequence shown here is derived from an EMBL/GenBank/DDBJ whole genome shotgun (WGS) entry which is preliminary data.</text>
</comment>
<dbReference type="Proteomes" id="UP001642483">
    <property type="component" value="Unassembled WGS sequence"/>
</dbReference>
<keyword evidence="2 4" id="KW-0720">Serine protease</keyword>
<name>A0ABP0H3U6_CLALP</name>
<dbReference type="PANTHER" id="PTHR24252">
    <property type="entry name" value="ACROSIN-RELATED"/>
    <property type="match status" value="1"/>
</dbReference>
<dbReference type="PROSITE" id="PS50240">
    <property type="entry name" value="TRYPSIN_DOM"/>
    <property type="match status" value="1"/>
</dbReference>
<evidence type="ECO:0000256" key="3">
    <source>
        <dbReference type="ARBA" id="ARBA00023157"/>
    </source>
</evidence>
<evidence type="ECO:0000313" key="9">
    <source>
        <dbReference type="Proteomes" id="UP001642483"/>
    </source>
</evidence>
<dbReference type="InterPro" id="IPR001314">
    <property type="entry name" value="Peptidase_S1A"/>
</dbReference>
<evidence type="ECO:0000256" key="4">
    <source>
        <dbReference type="RuleBase" id="RU363034"/>
    </source>
</evidence>
<dbReference type="InterPro" id="IPR043504">
    <property type="entry name" value="Peptidase_S1_PA_chymotrypsin"/>
</dbReference>
<keyword evidence="1 4" id="KW-0645">Protease</keyword>
<dbReference type="PRINTS" id="PR00722">
    <property type="entry name" value="CHYMOTRYPSIN"/>
</dbReference>